<dbReference type="EMBL" id="QUNO01000006">
    <property type="protein sequence ID" value="REH47087.1"/>
    <property type="molecule type" value="Genomic_DNA"/>
</dbReference>
<proteinExistence type="predicted"/>
<keyword evidence="2" id="KW-1185">Reference proteome</keyword>
<evidence type="ECO:0000313" key="1">
    <source>
        <dbReference type="EMBL" id="REH47087.1"/>
    </source>
</evidence>
<dbReference type="PANTHER" id="PTHR47197:SF3">
    <property type="entry name" value="DIHYDRO-HEME D1 DEHYDROGENASE"/>
    <property type="match status" value="1"/>
</dbReference>
<dbReference type="InterPro" id="IPR051200">
    <property type="entry name" value="Host-pathogen_enzymatic-act"/>
</dbReference>
<dbReference type="Proteomes" id="UP000256269">
    <property type="component" value="Unassembled WGS sequence"/>
</dbReference>
<organism evidence="1 2">
    <name type="scientific">Kutzneria buriramensis</name>
    <dbReference type="NCBI Taxonomy" id="1045776"/>
    <lineage>
        <taxon>Bacteria</taxon>
        <taxon>Bacillati</taxon>
        <taxon>Actinomycetota</taxon>
        <taxon>Actinomycetes</taxon>
        <taxon>Pseudonocardiales</taxon>
        <taxon>Pseudonocardiaceae</taxon>
        <taxon>Kutzneria</taxon>
    </lineage>
</organism>
<dbReference type="SUPFAM" id="SSF75011">
    <property type="entry name" value="3-carboxy-cis,cis-mucoante lactonizing enzyme"/>
    <property type="match status" value="1"/>
</dbReference>
<sequence length="352" mass="36090">MTTKRQSGMLEAAQHHEEAPLRRLAVVLIAGTALVTGCSSGQNSGDDLQVADTVTAATPANSPAPATTPAGTVLPLSQHATAIAVDAAQHTAVVAVDNPPGLRLYDLTSLNTPPKTLDLPGRVDNLSTSGDTVLAPVRTANALLRITLPTGAVDKITLTGGPVAANTRGDQTLVALHDTKSVAVLTGDKTDRTITGLASADQALPVGDKAVVLDRLRTAVFDLDPAAGTIGAGLRAGDGATNAVTDKYGRVLVTDSRGGELLVYKPDTLVELQRYPVPGAPYGIAYDPAHDLAWVTLTATNQVVGYDIAGGEPVERHRLNTVRQPDSVAADPNTGRVLVASADGGGVQVITP</sequence>
<comment type="caution">
    <text evidence="1">The sequence shown here is derived from an EMBL/GenBank/DDBJ whole genome shotgun (WGS) entry which is preliminary data.</text>
</comment>
<evidence type="ECO:0000313" key="2">
    <source>
        <dbReference type="Proteomes" id="UP000256269"/>
    </source>
</evidence>
<gene>
    <name evidence="1" type="ORF">BCF44_106252</name>
</gene>
<accession>A0A3E0HKZ4</accession>
<name>A0A3E0HKZ4_9PSEU</name>
<dbReference type="InterPro" id="IPR015943">
    <property type="entry name" value="WD40/YVTN_repeat-like_dom_sf"/>
</dbReference>
<dbReference type="AlphaFoldDB" id="A0A3E0HKZ4"/>
<protein>
    <recommendedName>
        <fullName evidence="3">DNA-binding beta-propeller fold protein YncE</fullName>
    </recommendedName>
</protein>
<dbReference type="RefSeq" id="WP_246015285.1">
    <property type="nucleotide sequence ID" value="NZ_CP144375.1"/>
</dbReference>
<reference evidence="1 2" key="1">
    <citation type="submission" date="2018-08" db="EMBL/GenBank/DDBJ databases">
        <title>Genomic Encyclopedia of Archaeal and Bacterial Type Strains, Phase II (KMG-II): from individual species to whole genera.</title>
        <authorList>
            <person name="Goeker M."/>
        </authorList>
    </citation>
    <scope>NUCLEOTIDE SEQUENCE [LARGE SCALE GENOMIC DNA]</scope>
    <source>
        <strain evidence="1 2">DSM 45791</strain>
    </source>
</reference>
<dbReference type="Gene3D" id="2.130.10.10">
    <property type="entry name" value="YVTN repeat-like/Quinoprotein amine dehydrogenase"/>
    <property type="match status" value="1"/>
</dbReference>
<evidence type="ECO:0008006" key="3">
    <source>
        <dbReference type="Google" id="ProtNLM"/>
    </source>
</evidence>
<dbReference type="PANTHER" id="PTHR47197">
    <property type="entry name" value="PROTEIN NIRF"/>
    <property type="match status" value="1"/>
</dbReference>